<dbReference type="GO" id="GO:0070008">
    <property type="term" value="F:serine-type exopeptidase activity"/>
    <property type="evidence" value="ECO:0007669"/>
    <property type="project" value="InterPro"/>
</dbReference>
<proteinExistence type="predicted"/>
<dbReference type="Proteomes" id="UP001328107">
    <property type="component" value="Unassembled WGS sequence"/>
</dbReference>
<evidence type="ECO:0000313" key="1">
    <source>
        <dbReference type="EMBL" id="GMR33722.1"/>
    </source>
</evidence>
<sequence>IIHMKNFVDGHDNTYKDSELAGLLWMWQTCNEFGFYQTTDYGTGIFGTPVPIKLVGHKRH</sequence>
<protein>
    <submittedName>
        <fullName evidence="1">Uncharacterized protein</fullName>
    </submittedName>
</protein>
<keyword evidence="2" id="KW-1185">Reference proteome</keyword>
<dbReference type="GO" id="GO:0006508">
    <property type="term" value="P:proteolysis"/>
    <property type="evidence" value="ECO:0007669"/>
    <property type="project" value="InterPro"/>
</dbReference>
<dbReference type="AlphaFoldDB" id="A0AAN5C8E6"/>
<gene>
    <name evidence="1" type="ORF">PMAYCL1PPCAC_03917</name>
</gene>
<evidence type="ECO:0000313" key="2">
    <source>
        <dbReference type="Proteomes" id="UP001328107"/>
    </source>
</evidence>
<reference evidence="2" key="1">
    <citation type="submission" date="2022-10" db="EMBL/GenBank/DDBJ databases">
        <title>Genome assembly of Pristionchus species.</title>
        <authorList>
            <person name="Yoshida K."/>
            <person name="Sommer R.J."/>
        </authorList>
    </citation>
    <scope>NUCLEOTIDE SEQUENCE [LARGE SCALE GENOMIC DNA]</scope>
    <source>
        <strain evidence="2">RS5460</strain>
    </source>
</reference>
<dbReference type="InterPro" id="IPR008758">
    <property type="entry name" value="Peptidase_S28"/>
</dbReference>
<dbReference type="EMBL" id="BTRK01000001">
    <property type="protein sequence ID" value="GMR33722.1"/>
    <property type="molecule type" value="Genomic_DNA"/>
</dbReference>
<dbReference type="Pfam" id="PF05577">
    <property type="entry name" value="Peptidase_S28"/>
    <property type="match status" value="1"/>
</dbReference>
<accession>A0AAN5C8E6</accession>
<name>A0AAN5C8E6_9BILA</name>
<comment type="caution">
    <text evidence="1">The sequence shown here is derived from an EMBL/GenBank/DDBJ whole genome shotgun (WGS) entry which is preliminary data.</text>
</comment>
<organism evidence="1 2">
    <name type="scientific">Pristionchus mayeri</name>
    <dbReference type="NCBI Taxonomy" id="1317129"/>
    <lineage>
        <taxon>Eukaryota</taxon>
        <taxon>Metazoa</taxon>
        <taxon>Ecdysozoa</taxon>
        <taxon>Nematoda</taxon>
        <taxon>Chromadorea</taxon>
        <taxon>Rhabditida</taxon>
        <taxon>Rhabditina</taxon>
        <taxon>Diplogasteromorpha</taxon>
        <taxon>Diplogasteroidea</taxon>
        <taxon>Neodiplogasteridae</taxon>
        <taxon>Pristionchus</taxon>
    </lineage>
</organism>
<feature type="non-terminal residue" evidence="1">
    <location>
        <position position="1"/>
    </location>
</feature>